<feature type="signal peptide" evidence="1">
    <location>
        <begin position="1"/>
        <end position="22"/>
    </location>
</feature>
<keyword evidence="1" id="KW-0732">Signal</keyword>
<reference evidence="2" key="1">
    <citation type="submission" date="2018-01" db="EMBL/GenBank/DDBJ databases">
        <title>An insight into the sialome of Amazonian anophelines.</title>
        <authorList>
            <person name="Ribeiro J.M."/>
            <person name="Scarpassa V."/>
            <person name="Calvo E."/>
        </authorList>
    </citation>
    <scope>NUCLEOTIDE SEQUENCE</scope>
</reference>
<evidence type="ECO:0000313" key="2">
    <source>
        <dbReference type="EMBL" id="MBW77523.1"/>
    </source>
</evidence>
<evidence type="ECO:0000256" key="1">
    <source>
        <dbReference type="SAM" id="SignalP"/>
    </source>
</evidence>
<accession>A0A2M4DIZ6</accession>
<organism evidence="2">
    <name type="scientific">Anopheles darlingi</name>
    <name type="common">Mosquito</name>
    <dbReference type="NCBI Taxonomy" id="43151"/>
    <lineage>
        <taxon>Eukaryota</taxon>
        <taxon>Metazoa</taxon>
        <taxon>Ecdysozoa</taxon>
        <taxon>Arthropoda</taxon>
        <taxon>Hexapoda</taxon>
        <taxon>Insecta</taxon>
        <taxon>Pterygota</taxon>
        <taxon>Neoptera</taxon>
        <taxon>Endopterygota</taxon>
        <taxon>Diptera</taxon>
        <taxon>Nematocera</taxon>
        <taxon>Culicoidea</taxon>
        <taxon>Culicidae</taxon>
        <taxon>Anophelinae</taxon>
        <taxon>Anopheles</taxon>
    </lineage>
</organism>
<sequence length="95" mass="10493">MVHSGAPGTSLVCAWIWMAVRSSTTATERHSVKHSRILNAVPALPCFRPSRWRSATVLRPTLVVHLSVIRSNATNRCKSHRKLNSTKRTACSSIS</sequence>
<dbReference type="EMBL" id="GGFL01013345">
    <property type="protein sequence ID" value="MBW77523.1"/>
    <property type="molecule type" value="Transcribed_RNA"/>
</dbReference>
<protein>
    <submittedName>
        <fullName evidence="2">Putative secreted protein</fullName>
    </submittedName>
</protein>
<name>A0A2M4DIZ6_ANODA</name>
<dbReference type="AlphaFoldDB" id="A0A2M4DIZ6"/>
<feature type="chain" id="PRO_5014597842" evidence="1">
    <location>
        <begin position="23"/>
        <end position="95"/>
    </location>
</feature>
<proteinExistence type="predicted"/>